<dbReference type="SUPFAM" id="SSF48452">
    <property type="entry name" value="TPR-like"/>
    <property type="match status" value="1"/>
</dbReference>
<feature type="domain" description="RagB/SusD" evidence="7">
    <location>
        <begin position="392"/>
        <end position="515"/>
    </location>
</feature>
<evidence type="ECO:0000259" key="8">
    <source>
        <dbReference type="Pfam" id="PF14322"/>
    </source>
</evidence>
<dbReference type="AlphaFoldDB" id="A0A9D1XSK7"/>
<keyword evidence="5" id="KW-0998">Cell outer membrane</keyword>
<evidence type="ECO:0000313" key="10">
    <source>
        <dbReference type="Proteomes" id="UP000823847"/>
    </source>
</evidence>
<keyword evidence="3 6" id="KW-0732">Signal</keyword>
<evidence type="ECO:0000259" key="7">
    <source>
        <dbReference type="Pfam" id="PF07980"/>
    </source>
</evidence>
<evidence type="ECO:0000256" key="2">
    <source>
        <dbReference type="ARBA" id="ARBA00006275"/>
    </source>
</evidence>
<keyword evidence="4" id="KW-0472">Membrane</keyword>
<dbReference type="EMBL" id="DXEN01000010">
    <property type="protein sequence ID" value="HIX85279.1"/>
    <property type="molecule type" value="Genomic_DNA"/>
</dbReference>
<gene>
    <name evidence="9" type="ORF">H9848_01555</name>
</gene>
<reference evidence="9" key="1">
    <citation type="journal article" date="2021" name="PeerJ">
        <title>Extensive microbial diversity within the chicken gut microbiome revealed by metagenomics and culture.</title>
        <authorList>
            <person name="Gilroy R."/>
            <person name="Ravi A."/>
            <person name="Getino M."/>
            <person name="Pursley I."/>
            <person name="Horton D.L."/>
            <person name="Alikhan N.F."/>
            <person name="Baker D."/>
            <person name="Gharbi K."/>
            <person name="Hall N."/>
            <person name="Watson M."/>
            <person name="Adriaenssens E.M."/>
            <person name="Foster-Nyarko E."/>
            <person name="Jarju S."/>
            <person name="Secka A."/>
            <person name="Antonio M."/>
            <person name="Oren A."/>
            <person name="Chaudhuri R.R."/>
            <person name="La Ragione R."/>
            <person name="Hildebrand F."/>
            <person name="Pallen M.J."/>
        </authorList>
    </citation>
    <scope>NUCLEOTIDE SEQUENCE</scope>
    <source>
        <strain evidence="9">ChiHecec2B26-12326</strain>
    </source>
</reference>
<proteinExistence type="inferred from homology"/>
<feature type="chain" id="PRO_5038351456" evidence="6">
    <location>
        <begin position="30"/>
        <end position="563"/>
    </location>
</feature>
<reference evidence="9" key="2">
    <citation type="submission" date="2021-04" db="EMBL/GenBank/DDBJ databases">
        <authorList>
            <person name="Gilroy R."/>
        </authorList>
    </citation>
    <scope>NUCLEOTIDE SEQUENCE</scope>
    <source>
        <strain evidence="9">ChiHecec2B26-12326</strain>
    </source>
</reference>
<dbReference type="Gene3D" id="1.25.40.390">
    <property type="match status" value="1"/>
</dbReference>
<evidence type="ECO:0000256" key="6">
    <source>
        <dbReference type="SAM" id="SignalP"/>
    </source>
</evidence>
<feature type="signal peptide" evidence="6">
    <location>
        <begin position="1"/>
        <end position="29"/>
    </location>
</feature>
<feature type="domain" description="SusD-like N-terminal" evidence="8">
    <location>
        <begin position="30"/>
        <end position="234"/>
    </location>
</feature>
<evidence type="ECO:0000256" key="5">
    <source>
        <dbReference type="ARBA" id="ARBA00023237"/>
    </source>
</evidence>
<dbReference type="InterPro" id="IPR012944">
    <property type="entry name" value="SusD_RagB_dom"/>
</dbReference>
<dbReference type="Pfam" id="PF07980">
    <property type="entry name" value="SusD_RagB"/>
    <property type="match status" value="1"/>
</dbReference>
<evidence type="ECO:0000256" key="1">
    <source>
        <dbReference type="ARBA" id="ARBA00004442"/>
    </source>
</evidence>
<sequence>MRRIDMKAYKHTIAAAGLCAVLGLFPACSDFLEEDPKGQMTNLSAFTERSDLEGSINALYYQIKMATMYISDATPVIAGDDLTSIISKSQFGDFDQFVANDANAMLLNTTIGCWAPWWNIIKASNFIINGVANTPEVSQEEIDMAIGEGRFWRAFAYFNLVRAWGSLPIIEKDELDMNIGTSTEREVYDFIVADLRYAEENLPAQFSSAPWSMNGLNSIASQAAAKAALAQVYLTMAGWPLNGGAEYYALAAGKAKEVIDGCDNGTYPYRLFDEYWKIYSRQYNLAQVENLLPVHFSRNFGNQDSSQAARTPTGIPEEAGGWSDVRAEVKFWLDYPAGPRKKAVFGDVYYHTRDQKVVPWFYENVTNCNNPYYLVDAFCNDEVEYDQTIACNQQTNYWGNKTAVCIRLSQVYLWYAEAVGRSGQGDKALAIELLNTVRRRADGHYNDASYNVYPSTLGYEELAEAAYNEHGWEIAGYYRGNIATRYHDQRRMNRLKDHFEYRLRNPEIEVTEQWLKENPDKADMVTGPVYVKERLAISGAWDDSRAYVEYPSTDKTLAPNLKR</sequence>
<dbReference type="Pfam" id="PF14322">
    <property type="entry name" value="SusD-like_3"/>
    <property type="match status" value="1"/>
</dbReference>
<accession>A0A9D1XSK7</accession>
<evidence type="ECO:0000313" key="9">
    <source>
        <dbReference type="EMBL" id="HIX85279.1"/>
    </source>
</evidence>
<dbReference type="GO" id="GO:0009279">
    <property type="term" value="C:cell outer membrane"/>
    <property type="evidence" value="ECO:0007669"/>
    <property type="project" value="UniProtKB-SubCell"/>
</dbReference>
<name>A0A9D1XSK7_9BACT</name>
<comment type="similarity">
    <text evidence="2">Belongs to the SusD family.</text>
</comment>
<organism evidence="9 10">
    <name type="scientific">Candidatus Parabacteroides intestinigallinarum</name>
    <dbReference type="NCBI Taxonomy" id="2838722"/>
    <lineage>
        <taxon>Bacteria</taxon>
        <taxon>Pseudomonadati</taxon>
        <taxon>Bacteroidota</taxon>
        <taxon>Bacteroidia</taxon>
        <taxon>Bacteroidales</taxon>
        <taxon>Tannerellaceae</taxon>
        <taxon>Parabacteroides</taxon>
    </lineage>
</organism>
<evidence type="ECO:0000256" key="4">
    <source>
        <dbReference type="ARBA" id="ARBA00023136"/>
    </source>
</evidence>
<dbReference type="InterPro" id="IPR033985">
    <property type="entry name" value="SusD-like_N"/>
</dbReference>
<comment type="caution">
    <text evidence="9">The sequence shown here is derived from an EMBL/GenBank/DDBJ whole genome shotgun (WGS) entry which is preliminary data.</text>
</comment>
<protein>
    <submittedName>
        <fullName evidence="9">RagB/SusD family nutrient uptake outer membrane protein</fullName>
    </submittedName>
</protein>
<evidence type="ECO:0000256" key="3">
    <source>
        <dbReference type="ARBA" id="ARBA00022729"/>
    </source>
</evidence>
<dbReference type="Proteomes" id="UP000823847">
    <property type="component" value="Unassembled WGS sequence"/>
</dbReference>
<comment type="subcellular location">
    <subcellularLocation>
        <location evidence="1">Cell outer membrane</location>
    </subcellularLocation>
</comment>
<dbReference type="InterPro" id="IPR011990">
    <property type="entry name" value="TPR-like_helical_dom_sf"/>
</dbReference>